<organism evidence="7 8">
    <name type="scientific">Pseudonocardia bannensis</name>
    <dbReference type="NCBI Taxonomy" id="630973"/>
    <lineage>
        <taxon>Bacteria</taxon>
        <taxon>Bacillati</taxon>
        <taxon>Actinomycetota</taxon>
        <taxon>Actinomycetes</taxon>
        <taxon>Pseudonocardiales</taxon>
        <taxon>Pseudonocardiaceae</taxon>
        <taxon>Pseudonocardia</taxon>
    </lineage>
</organism>
<dbReference type="Gene3D" id="1.10.357.10">
    <property type="entry name" value="Tetracycline Repressor, domain 2"/>
    <property type="match status" value="1"/>
</dbReference>
<dbReference type="InterPro" id="IPR039538">
    <property type="entry name" value="BetI_C"/>
</dbReference>
<dbReference type="GO" id="GO:0000976">
    <property type="term" value="F:transcription cis-regulatory region binding"/>
    <property type="evidence" value="ECO:0007669"/>
    <property type="project" value="TreeGrafter"/>
</dbReference>
<evidence type="ECO:0000256" key="5">
    <source>
        <dbReference type="PROSITE-ProRule" id="PRU00335"/>
    </source>
</evidence>
<dbReference type="SUPFAM" id="SSF48498">
    <property type="entry name" value="Tetracyclin repressor-like, C-terminal domain"/>
    <property type="match status" value="1"/>
</dbReference>
<name>A0A848DDH5_9PSEU</name>
<comment type="caution">
    <text evidence="7">The sequence shown here is derived from an EMBL/GenBank/DDBJ whole genome shotgun (WGS) entry which is preliminary data.</text>
</comment>
<dbReference type="EMBL" id="JAAXKZ010000007">
    <property type="protein sequence ID" value="NMH90651.1"/>
    <property type="molecule type" value="Genomic_DNA"/>
</dbReference>
<evidence type="ECO:0000256" key="1">
    <source>
        <dbReference type="ARBA" id="ARBA00022491"/>
    </source>
</evidence>
<dbReference type="GO" id="GO:0003700">
    <property type="term" value="F:DNA-binding transcription factor activity"/>
    <property type="evidence" value="ECO:0007669"/>
    <property type="project" value="TreeGrafter"/>
</dbReference>
<dbReference type="InterPro" id="IPR001647">
    <property type="entry name" value="HTH_TetR"/>
</dbReference>
<dbReference type="InterPro" id="IPR009057">
    <property type="entry name" value="Homeodomain-like_sf"/>
</dbReference>
<proteinExistence type="predicted"/>
<keyword evidence="1" id="KW-0678">Repressor</keyword>
<dbReference type="PANTHER" id="PTHR30055">
    <property type="entry name" value="HTH-TYPE TRANSCRIPTIONAL REGULATOR RUTR"/>
    <property type="match status" value="1"/>
</dbReference>
<keyword evidence="8" id="KW-1185">Reference proteome</keyword>
<evidence type="ECO:0000256" key="4">
    <source>
        <dbReference type="ARBA" id="ARBA00023163"/>
    </source>
</evidence>
<dbReference type="PANTHER" id="PTHR30055:SF219">
    <property type="entry name" value="TRANSCRIPTIONAL REGULATORY PROTEIN"/>
    <property type="match status" value="1"/>
</dbReference>
<evidence type="ECO:0000259" key="6">
    <source>
        <dbReference type="PROSITE" id="PS50977"/>
    </source>
</evidence>
<protein>
    <submittedName>
        <fullName evidence="7">TetR/AcrR family transcriptional regulator</fullName>
    </submittedName>
</protein>
<dbReference type="Pfam" id="PF13977">
    <property type="entry name" value="TetR_C_6"/>
    <property type="match status" value="1"/>
</dbReference>
<dbReference type="PROSITE" id="PS50977">
    <property type="entry name" value="HTH_TETR_2"/>
    <property type="match status" value="1"/>
</dbReference>
<dbReference type="InterPro" id="IPR050109">
    <property type="entry name" value="HTH-type_TetR-like_transc_reg"/>
</dbReference>
<sequence length="192" mass="21030">MGHREDLLAGAKECLYDKGFGRTTARDIVAASKTNLASIGYHFGSKEALLTEALVQATAEWGEELERALTVDPDPADGPMERFERTWTRVIDLYATHHRLWSIAVEGIAQVGRIPEMRKVLAEAQDIAREELALTFHTSGDDDERTRVLGAVYQALLTGVMVQWLVDPGTAPSGRDLAQALRMIAGAGELRG</sequence>
<evidence type="ECO:0000313" key="8">
    <source>
        <dbReference type="Proteomes" id="UP000586918"/>
    </source>
</evidence>
<feature type="domain" description="HTH tetR-type" evidence="6">
    <location>
        <begin position="1"/>
        <end position="61"/>
    </location>
</feature>
<evidence type="ECO:0000256" key="2">
    <source>
        <dbReference type="ARBA" id="ARBA00023015"/>
    </source>
</evidence>
<dbReference type="InterPro" id="IPR036271">
    <property type="entry name" value="Tet_transcr_reg_TetR-rel_C_sf"/>
</dbReference>
<evidence type="ECO:0000256" key="3">
    <source>
        <dbReference type="ARBA" id="ARBA00023125"/>
    </source>
</evidence>
<dbReference type="AlphaFoldDB" id="A0A848DDH5"/>
<dbReference type="RefSeq" id="WP_169410148.1">
    <property type="nucleotide sequence ID" value="NZ_JAAXKZ010000007.1"/>
</dbReference>
<dbReference type="SUPFAM" id="SSF46689">
    <property type="entry name" value="Homeodomain-like"/>
    <property type="match status" value="1"/>
</dbReference>
<dbReference type="Proteomes" id="UP000586918">
    <property type="component" value="Unassembled WGS sequence"/>
</dbReference>
<feature type="DNA-binding region" description="H-T-H motif" evidence="5">
    <location>
        <begin position="24"/>
        <end position="43"/>
    </location>
</feature>
<keyword evidence="4" id="KW-0804">Transcription</keyword>
<reference evidence="7 8" key="1">
    <citation type="submission" date="2020-04" db="EMBL/GenBank/DDBJ databases">
        <authorList>
            <person name="Klaysubun C."/>
            <person name="Duangmal K."/>
            <person name="Lipun K."/>
        </authorList>
    </citation>
    <scope>NUCLEOTIDE SEQUENCE [LARGE SCALE GENOMIC DNA]</scope>
    <source>
        <strain evidence="7 8">DSM 45300</strain>
    </source>
</reference>
<keyword evidence="3 5" id="KW-0238">DNA-binding</keyword>
<dbReference type="Pfam" id="PF00440">
    <property type="entry name" value="TetR_N"/>
    <property type="match status" value="1"/>
</dbReference>
<accession>A0A848DDH5</accession>
<keyword evidence="2" id="KW-0805">Transcription regulation</keyword>
<evidence type="ECO:0000313" key="7">
    <source>
        <dbReference type="EMBL" id="NMH90651.1"/>
    </source>
</evidence>
<gene>
    <name evidence="7" type="ORF">HF519_03440</name>
</gene>